<dbReference type="Pfam" id="PF20653">
    <property type="entry name" value="COG6_C"/>
    <property type="match status" value="1"/>
</dbReference>
<dbReference type="PANTHER" id="PTHR21506:SF0">
    <property type="entry name" value="CONSERVED OLIGOMERIC GOLGI COMPLEX SUBUNIT 6"/>
    <property type="match status" value="1"/>
</dbReference>
<accession>A0A7K5FU80</accession>
<organism evidence="2 3">
    <name type="scientific">Probosciger aterrimus</name>
    <name type="common">Palm cockatoo</name>
    <dbReference type="NCBI Taxonomy" id="141839"/>
    <lineage>
        <taxon>Eukaryota</taxon>
        <taxon>Metazoa</taxon>
        <taxon>Chordata</taxon>
        <taxon>Craniata</taxon>
        <taxon>Vertebrata</taxon>
        <taxon>Euteleostomi</taxon>
        <taxon>Archelosauria</taxon>
        <taxon>Archosauria</taxon>
        <taxon>Dinosauria</taxon>
        <taxon>Saurischia</taxon>
        <taxon>Theropoda</taxon>
        <taxon>Coelurosauria</taxon>
        <taxon>Aves</taxon>
        <taxon>Neognathae</taxon>
        <taxon>Neoaves</taxon>
        <taxon>Telluraves</taxon>
        <taxon>Australaves</taxon>
        <taxon>Psittaciformes</taxon>
        <taxon>Cacatuidae</taxon>
        <taxon>Probosciger</taxon>
    </lineage>
</organism>
<evidence type="ECO:0000259" key="1">
    <source>
        <dbReference type="Pfam" id="PF20653"/>
    </source>
</evidence>
<evidence type="ECO:0000313" key="3">
    <source>
        <dbReference type="Proteomes" id="UP000562415"/>
    </source>
</evidence>
<feature type="domain" description="Conserved Oligomeric Golgi complex subunit 6 C-terminal" evidence="1">
    <location>
        <begin position="65"/>
        <end position="510"/>
    </location>
</feature>
<dbReference type="InterPro" id="IPR010490">
    <property type="entry name" value="COG6"/>
</dbReference>
<gene>
    <name evidence="2" type="primary">Cog6</name>
    <name evidence="2" type="ORF">PROATE_R10148</name>
</gene>
<keyword evidence="3" id="KW-1185">Reference proteome</keyword>
<feature type="non-terminal residue" evidence="2">
    <location>
        <position position="511"/>
    </location>
</feature>
<dbReference type="Proteomes" id="UP000562415">
    <property type="component" value="Unassembled WGS sequence"/>
</dbReference>
<name>A0A7K5FU80_PROAR</name>
<comment type="caution">
    <text evidence="2">The sequence shown here is derived from an EMBL/GenBank/DDBJ whole genome shotgun (WGS) entry which is preliminary data.</text>
</comment>
<protein>
    <submittedName>
        <fullName evidence="2">COG6 protein</fullName>
    </submittedName>
</protein>
<dbReference type="GO" id="GO:0017119">
    <property type="term" value="C:Golgi transport complex"/>
    <property type="evidence" value="ECO:0007669"/>
    <property type="project" value="InterPro"/>
</dbReference>
<reference evidence="2 3" key="1">
    <citation type="submission" date="2019-09" db="EMBL/GenBank/DDBJ databases">
        <title>Bird 10,000 Genomes (B10K) Project - Family phase.</title>
        <authorList>
            <person name="Zhang G."/>
        </authorList>
    </citation>
    <scope>NUCLEOTIDE SEQUENCE [LARGE SCALE GENOMIC DNA]</scope>
    <source>
        <strain evidence="2">B10K-DU-017-47</strain>
    </source>
</reference>
<dbReference type="GO" id="GO:0006891">
    <property type="term" value="P:intra-Golgi vesicle-mediated transport"/>
    <property type="evidence" value="ECO:0007669"/>
    <property type="project" value="InterPro"/>
</dbReference>
<feature type="non-terminal residue" evidence="2">
    <location>
        <position position="1"/>
    </location>
</feature>
<dbReference type="InterPro" id="IPR048369">
    <property type="entry name" value="COG6_C"/>
</dbReference>
<dbReference type="EMBL" id="VYZH01004798">
    <property type="protein sequence ID" value="NWS48462.1"/>
    <property type="molecule type" value="Genomic_DNA"/>
</dbReference>
<dbReference type="OrthoDB" id="272987at2759"/>
<dbReference type="AlphaFoldDB" id="A0A7K5FU80"/>
<dbReference type="PANTHER" id="PTHR21506">
    <property type="entry name" value="COMPONENT OF OLIGOMERIC GOLGI COMPLEX 6"/>
    <property type="match status" value="1"/>
</dbReference>
<sequence length="511" mass="57832">SQRLEMKAQVADAFIAKFQLTPDEMNLLRGTKDEPITEIKQMRNLQRFTLLHVRILHMVDEDVILEIMEQMALLQETSYERLYRWTQNECRTLTQESCDISPVLTQAMEALKDRPVLYKYTLDEFGTARRSAVVRGFIDALTRGGLGGTPRPIEMHSHDPLRYIGDMLAWLHQATASEKEHLEAMLKLVTVEGVEENIQEVVGHITEGVCRPLKVKTTESVPMKLVAKFKVPNALEWVDCSFCSLILELSVKIMSPLVRHFNKPIRLTYSSIYKHTDNLVLQVELPPPDLGPSSALNQTLNLLREVLASHDSSVVPLDARQADFVQVLSCVLDPLLQMCTVSASNLGTADMATFMVNSLYMMRTTLALFEFTDKRLEMLQFQIEAHLDTLINEQASYVLTRAGLSYIYNSVQQHKPEQGPLSSLPNMDSVSLKVAMAQFDRYLSAPDSLLMAQLNFLLSATVKEQIIKQSTELVCRAYSELYAAVMDPSNEYKDPETILHRSPHQVQALLS</sequence>
<proteinExistence type="predicted"/>
<dbReference type="SMART" id="SM01087">
    <property type="entry name" value="COG6"/>
    <property type="match status" value="1"/>
</dbReference>
<evidence type="ECO:0000313" key="2">
    <source>
        <dbReference type="EMBL" id="NWS48462.1"/>
    </source>
</evidence>